<organism evidence="2 3">
    <name type="scientific">Hymenobacter metallilatus</name>
    <dbReference type="NCBI Taxonomy" id="2493666"/>
    <lineage>
        <taxon>Bacteria</taxon>
        <taxon>Pseudomonadati</taxon>
        <taxon>Bacteroidota</taxon>
        <taxon>Cytophagia</taxon>
        <taxon>Cytophagales</taxon>
        <taxon>Hymenobacteraceae</taxon>
        <taxon>Hymenobacter</taxon>
    </lineage>
</organism>
<protein>
    <submittedName>
        <fullName evidence="2">WxcM-like domain-containing protein</fullName>
    </submittedName>
</protein>
<keyword evidence="3" id="KW-1185">Reference proteome</keyword>
<dbReference type="AlphaFoldDB" id="A0A428JR43"/>
<evidence type="ECO:0000259" key="1">
    <source>
        <dbReference type="Pfam" id="PF05523"/>
    </source>
</evidence>
<dbReference type="Gene3D" id="2.60.120.10">
    <property type="entry name" value="Jelly Rolls"/>
    <property type="match status" value="1"/>
</dbReference>
<dbReference type="EMBL" id="RWIS01000002">
    <property type="protein sequence ID" value="RSK36049.1"/>
    <property type="molecule type" value="Genomic_DNA"/>
</dbReference>
<dbReference type="Proteomes" id="UP000280066">
    <property type="component" value="Unassembled WGS sequence"/>
</dbReference>
<name>A0A428JR43_9BACT</name>
<comment type="caution">
    <text evidence="2">The sequence shown here is derived from an EMBL/GenBank/DDBJ whole genome shotgun (WGS) entry which is preliminary data.</text>
</comment>
<proteinExistence type="predicted"/>
<dbReference type="InterPro" id="IPR014710">
    <property type="entry name" value="RmlC-like_jellyroll"/>
</dbReference>
<sequence length="137" mass="15716">MFSTVPCLLDFARMGSDAIGYLTVAQRSGLPFAIQRVYWTYQVPPDTIRGGHAHHDLEQLIFAVNGQIGLSLEGVKGDKHEFMLSQPDQGLYVPRLYWRDITFSDQAVLMCLASEEYTEDDYIREYSEFKKLQHAYS</sequence>
<evidence type="ECO:0000313" key="3">
    <source>
        <dbReference type="Proteomes" id="UP000280066"/>
    </source>
</evidence>
<dbReference type="InterPro" id="IPR008894">
    <property type="entry name" value="QdtA_cupin_dom"/>
</dbReference>
<feature type="domain" description="Sugar 3,4-ketoisomerase QdtA cupin" evidence="1">
    <location>
        <begin position="10"/>
        <end position="132"/>
    </location>
</feature>
<dbReference type="CDD" id="cd20292">
    <property type="entry name" value="cupin_QdtA-like"/>
    <property type="match status" value="1"/>
</dbReference>
<evidence type="ECO:0000313" key="2">
    <source>
        <dbReference type="EMBL" id="RSK36049.1"/>
    </source>
</evidence>
<dbReference type="OrthoDB" id="9795513at2"/>
<dbReference type="SUPFAM" id="SSF51182">
    <property type="entry name" value="RmlC-like cupins"/>
    <property type="match status" value="1"/>
</dbReference>
<reference evidence="2 3" key="1">
    <citation type="submission" date="2018-12" db="EMBL/GenBank/DDBJ databases">
        <authorList>
            <person name="Feng G."/>
            <person name="Zhu H."/>
        </authorList>
    </citation>
    <scope>NUCLEOTIDE SEQUENCE [LARGE SCALE GENOMIC DNA]</scope>
    <source>
        <strain evidence="2 3">9PBR-2</strain>
    </source>
</reference>
<dbReference type="RefSeq" id="WP_125426980.1">
    <property type="nucleotide sequence ID" value="NZ_RWIS01000002.1"/>
</dbReference>
<gene>
    <name evidence="2" type="ORF">EI290_03925</name>
</gene>
<dbReference type="InterPro" id="IPR011051">
    <property type="entry name" value="RmlC_Cupin_sf"/>
</dbReference>
<dbReference type="Pfam" id="PF05523">
    <property type="entry name" value="FdtA"/>
    <property type="match status" value="1"/>
</dbReference>
<accession>A0A428JR43</accession>